<evidence type="ECO:0000313" key="6">
    <source>
        <dbReference type="Proteomes" id="UP000700732"/>
    </source>
</evidence>
<organism evidence="5 6">
    <name type="scientific">Spirosoma utsteinense</name>
    <dbReference type="NCBI Taxonomy" id="2585773"/>
    <lineage>
        <taxon>Bacteria</taxon>
        <taxon>Pseudomonadati</taxon>
        <taxon>Bacteroidota</taxon>
        <taxon>Cytophagia</taxon>
        <taxon>Cytophagales</taxon>
        <taxon>Cytophagaceae</taxon>
        <taxon>Spirosoma</taxon>
    </lineage>
</organism>
<dbReference type="InterPro" id="IPR050739">
    <property type="entry name" value="MFP"/>
</dbReference>
<gene>
    <name evidence="5" type="ORF">FH603_4471</name>
</gene>
<reference evidence="5 6" key="1">
    <citation type="submission" date="2019-06" db="EMBL/GenBank/DDBJ databases">
        <title>Spirosoma utsteinense sp. nov. isolated from Antarctic ice-free soils.</title>
        <authorList>
            <person name="Tahon G."/>
        </authorList>
    </citation>
    <scope>NUCLEOTIDE SEQUENCE [LARGE SCALE GENOMIC DNA]</scope>
    <source>
        <strain evidence="5 6">LMG 31447</strain>
    </source>
</reference>
<sequence>MAILDRVDELADYSEQVRDVLAKPPSGLVRRGTVMVILVVGLLIGASSLIRYPDTLVGPVVLTTNPQPQKIIIRANGRLGRLLARNNQLVSKEQPLAEVENTTQLVNVPRLQQLTAEVHAFLQKPAVLFSPIPEGTTFGDIQPDVNTLITACMNYHRLITDGFLSKRLNILSREINQYHQLVSVNERQAALNTTEVDNAEKKYRIDRRLYQEKVYSQVEFLGMENEFLRRKRENEEFRKTLLQNTLQIEAKEKERLDLQQQQTLQLRTTLDIIQQTLINIENLVQTWRQNYLITAPFSGQLHYLHPIEELQSLQAGDTLLAIVPQNKPIIGSAWLSAQNRGKLRIGQAVIIRLADYPFAEYGILRGKVSAIFQSSNSARCRIEIIMPDQLSSSYNKKLPYRYEMPGTVEVVTEDLSLLQRALFGLRKLLLPN</sequence>
<dbReference type="PRINTS" id="PR01490">
    <property type="entry name" value="RTXTOXIND"/>
</dbReference>
<keyword evidence="3" id="KW-1133">Transmembrane helix</keyword>
<dbReference type="EMBL" id="VFIA01000034">
    <property type="protein sequence ID" value="MBC3793944.1"/>
    <property type="molecule type" value="Genomic_DNA"/>
</dbReference>
<proteinExistence type="predicted"/>
<comment type="subcellular location">
    <subcellularLocation>
        <location evidence="1">Membrane</location>
        <topology evidence="1">Single-pass membrane protein</topology>
    </subcellularLocation>
</comment>
<keyword evidence="6" id="KW-1185">Reference proteome</keyword>
<keyword evidence="2" id="KW-0812">Transmembrane</keyword>
<evidence type="ECO:0000256" key="4">
    <source>
        <dbReference type="ARBA" id="ARBA00023136"/>
    </source>
</evidence>
<evidence type="ECO:0000256" key="2">
    <source>
        <dbReference type="ARBA" id="ARBA00022692"/>
    </source>
</evidence>
<evidence type="ECO:0000256" key="3">
    <source>
        <dbReference type="ARBA" id="ARBA00022989"/>
    </source>
</evidence>
<name>A0ABR6WBL7_9BACT</name>
<dbReference type="RefSeq" id="WP_186739871.1">
    <property type="nucleotide sequence ID" value="NZ_VFIA01000034.1"/>
</dbReference>
<dbReference type="PANTHER" id="PTHR30386:SF26">
    <property type="entry name" value="TRANSPORT PROTEIN COMB"/>
    <property type="match status" value="1"/>
</dbReference>
<evidence type="ECO:0000256" key="1">
    <source>
        <dbReference type="ARBA" id="ARBA00004167"/>
    </source>
</evidence>
<comment type="caution">
    <text evidence="5">The sequence shown here is derived from an EMBL/GenBank/DDBJ whole genome shotgun (WGS) entry which is preliminary data.</text>
</comment>
<evidence type="ECO:0000313" key="5">
    <source>
        <dbReference type="EMBL" id="MBC3793944.1"/>
    </source>
</evidence>
<protein>
    <submittedName>
        <fullName evidence="5">HlyD family secretion protein</fullName>
    </submittedName>
</protein>
<dbReference type="Proteomes" id="UP000700732">
    <property type="component" value="Unassembled WGS sequence"/>
</dbReference>
<keyword evidence="4" id="KW-0472">Membrane</keyword>
<accession>A0ABR6WBL7</accession>
<dbReference type="PANTHER" id="PTHR30386">
    <property type="entry name" value="MEMBRANE FUSION SUBUNIT OF EMRAB-TOLC MULTIDRUG EFFLUX PUMP"/>
    <property type="match status" value="1"/>
</dbReference>